<name>A0A345C0F8_9BACI</name>
<evidence type="ECO:0000313" key="2">
    <source>
        <dbReference type="Proteomes" id="UP000252100"/>
    </source>
</evidence>
<dbReference type="EMBL" id="CP031092">
    <property type="protein sequence ID" value="AXF56689.1"/>
    <property type="molecule type" value="Genomic_DNA"/>
</dbReference>
<evidence type="ECO:0000313" key="1">
    <source>
        <dbReference type="EMBL" id="AXF56689.1"/>
    </source>
</evidence>
<accession>A0A345C0F8</accession>
<organism evidence="1 2">
    <name type="scientific">Salicibibacter kimchii</name>
    <dbReference type="NCBI Taxonomy" id="2099786"/>
    <lineage>
        <taxon>Bacteria</taxon>
        <taxon>Bacillati</taxon>
        <taxon>Bacillota</taxon>
        <taxon>Bacilli</taxon>
        <taxon>Bacillales</taxon>
        <taxon>Bacillaceae</taxon>
        <taxon>Salicibibacter</taxon>
    </lineage>
</organism>
<gene>
    <name evidence="1" type="ORF">DT065_12130</name>
</gene>
<dbReference type="Proteomes" id="UP000252100">
    <property type="component" value="Chromosome"/>
</dbReference>
<reference evidence="1 2" key="1">
    <citation type="journal article" date="2018" name="J. Microbiol.">
        <title>Salicibibacter kimchii gen. nov., sp. nov., a moderately halophilic and alkalitolerant bacterium in the family Bacillaceae, isolated from kimchi.</title>
        <authorList>
            <person name="Jang J.Y."/>
            <person name="Oh Y.J."/>
            <person name="Lim S.K."/>
            <person name="Park H.K."/>
            <person name="Lee C."/>
            <person name="Kim J.Y."/>
            <person name="Lee M.A."/>
            <person name="Choi H.J."/>
        </authorList>
    </citation>
    <scope>NUCLEOTIDE SEQUENCE [LARGE SCALE GENOMIC DNA]</scope>
    <source>
        <strain evidence="1 2">NKC1-1</strain>
    </source>
</reference>
<dbReference type="RefSeq" id="WP_114373745.1">
    <property type="nucleotide sequence ID" value="NZ_CP031092.1"/>
</dbReference>
<dbReference type="AlphaFoldDB" id="A0A345C0F8"/>
<sequence>MFGMALKEKEAEEIIYLLKKEMDDVYEDLHDHTVEGCVKRAIEEKYALLFSVYRRMVPATESLKYDLALKEKRNVKKY</sequence>
<proteinExistence type="predicted"/>
<dbReference type="OrthoDB" id="2971867at2"/>
<evidence type="ECO:0008006" key="3">
    <source>
        <dbReference type="Google" id="ProtNLM"/>
    </source>
</evidence>
<keyword evidence="2" id="KW-1185">Reference proteome</keyword>
<dbReference type="KEGG" id="rue:DT065_12130"/>
<protein>
    <recommendedName>
        <fullName evidence="3">DUF2508 family protein</fullName>
    </recommendedName>
</protein>